<organism evidence="1 2">
    <name type="scientific">Hydrogenoanaerobacterium saccharovorans</name>
    <dbReference type="NCBI Taxonomy" id="474960"/>
    <lineage>
        <taxon>Bacteria</taxon>
        <taxon>Bacillati</taxon>
        <taxon>Bacillota</taxon>
        <taxon>Clostridia</taxon>
        <taxon>Eubacteriales</taxon>
        <taxon>Oscillospiraceae</taxon>
        <taxon>Hydrogenoanaerobacterium</taxon>
    </lineage>
</organism>
<evidence type="ECO:0000313" key="2">
    <source>
        <dbReference type="Proteomes" id="UP000724149"/>
    </source>
</evidence>
<gene>
    <name evidence="1" type="ORF">H9X81_00295</name>
</gene>
<name>A0ABS2GKK6_9FIRM</name>
<reference evidence="1 2" key="1">
    <citation type="journal article" date="2021" name="Sci. Rep.">
        <title>The distribution of antibiotic resistance genes in chicken gut microbiota commensals.</title>
        <authorList>
            <person name="Juricova H."/>
            <person name="Matiasovicova J."/>
            <person name="Kubasova T."/>
            <person name="Cejkova D."/>
            <person name="Rychlik I."/>
        </authorList>
    </citation>
    <scope>NUCLEOTIDE SEQUENCE [LARGE SCALE GENOMIC DNA]</scope>
    <source>
        <strain evidence="1 2">An564</strain>
    </source>
</reference>
<protein>
    <submittedName>
        <fullName evidence="1">Aminotransferase class I/II-fold pyridoxal phosphate-dependent enzyme</fullName>
    </submittedName>
</protein>
<dbReference type="PANTHER" id="PTHR43799:SF1">
    <property type="entry name" value="ASPARTATE AMINOTRANSFERASE"/>
    <property type="match status" value="1"/>
</dbReference>
<evidence type="ECO:0000313" key="1">
    <source>
        <dbReference type="EMBL" id="MBM6922136.1"/>
    </source>
</evidence>
<dbReference type="Gene3D" id="3.90.1150.10">
    <property type="entry name" value="Aspartate Aminotransferase, domain 1"/>
    <property type="match status" value="1"/>
</dbReference>
<keyword evidence="2" id="KW-1185">Reference proteome</keyword>
<dbReference type="Pfam" id="PF12897">
    <property type="entry name" value="Asp_aminotransf"/>
    <property type="match status" value="1"/>
</dbReference>
<dbReference type="SUPFAM" id="SSF53383">
    <property type="entry name" value="PLP-dependent transferases"/>
    <property type="match status" value="1"/>
</dbReference>
<dbReference type="CDD" id="cd00609">
    <property type="entry name" value="AAT_like"/>
    <property type="match status" value="1"/>
</dbReference>
<keyword evidence="1" id="KW-0032">Aminotransferase</keyword>
<dbReference type="InterPro" id="IPR015421">
    <property type="entry name" value="PyrdxlP-dep_Trfase_major"/>
</dbReference>
<dbReference type="Gene3D" id="3.40.640.10">
    <property type="entry name" value="Type I PLP-dependent aspartate aminotransferase-like (Major domain)"/>
    <property type="match status" value="1"/>
</dbReference>
<comment type="caution">
    <text evidence="1">The sequence shown here is derived from an EMBL/GenBank/DDBJ whole genome shotgun (WGS) entry which is preliminary data.</text>
</comment>
<proteinExistence type="predicted"/>
<dbReference type="PANTHER" id="PTHR43799">
    <property type="entry name" value="AMINOTRANSFERASE, PUTATIVE-RELATED"/>
    <property type="match status" value="1"/>
</dbReference>
<accession>A0ABS2GKK6</accession>
<dbReference type="InterPro" id="IPR015422">
    <property type="entry name" value="PyrdxlP-dep_Trfase_small"/>
</dbReference>
<dbReference type="GO" id="GO:0008483">
    <property type="term" value="F:transaminase activity"/>
    <property type="evidence" value="ECO:0007669"/>
    <property type="project" value="UniProtKB-KW"/>
</dbReference>
<sequence length="427" mass="47538">MKEYREMTSQELTALREELRQEYSEIQARGLSLNMARGKPDAEQLALSDAMWTIADASTPMVGEDGMDYRNYGLLFGTREARRLMGEIMGVSRENVIVGGSSSLTMMYDTLMRGMVFGMLHSPKPWYECPDRKFLCLVPGYDRHFAITQDLGFELVTVPLTESGPDMDLVEELVKDPSVKGIWCVPKYSNPSGITYSDETVRRLAAMETAAPDFTIMWDNAYGIHHLYPDAPDELADIFALAQEYGHEDRVIAFASTSKVTYPGAGIAALAASKANLDHIAAHMTHQTIGADKINMLRHVLFLQDLPHVKEHMAKHAALLRPKFELVLRMFEEQLREPGVARWTNPRGGYFITCQVPEGCAKKVVQLCAEAGVILTDAGATHPYKKDPQDSAIRIAPSYPPIGELEEAMKVFCLCVRLAAVEKLLGC</sequence>
<dbReference type="EMBL" id="JACSNR010000001">
    <property type="protein sequence ID" value="MBM6922136.1"/>
    <property type="molecule type" value="Genomic_DNA"/>
</dbReference>
<dbReference type="Proteomes" id="UP000724149">
    <property type="component" value="Unassembled WGS sequence"/>
</dbReference>
<dbReference type="InterPro" id="IPR015424">
    <property type="entry name" value="PyrdxlP-dep_Trfase"/>
</dbReference>
<dbReference type="InterPro" id="IPR024551">
    <property type="entry name" value="AspAT_Ic"/>
</dbReference>
<keyword evidence="1" id="KW-0808">Transferase</keyword>
<dbReference type="RefSeq" id="WP_204719175.1">
    <property type="nucleotide sequence ID" value="NZ_JACSNR010000001.1"/>
</dbReference>